<evidence type="ECO:0008006" key="3">
    <source>
        <dbReference type="Google" id="ProtNLM"/>
    </source>
</evidence>
<evidence type="ECO:0000313" key="2">
    <source>
        <dbReference type="Proteomes" id="UP000194127"/>
    </source>
</evidence>
<organism evidence="1 2">
    <name type="scientific">Postia placenta MAD-698-R-SB12</name>
    <dbReference type="NCBI Taxonomy" id="670580"/>
    <lineage>
        <taxon>Eukaryota</taxon>
        <taxon>Fungi</taxon>
        <taxon>Dikarya</taxon>
        <taxon>Basidiomycota</taxon>
        <taxon>Agaricomycotina</taxon>
        <taxon>Agaricomycetes</taxon>
        <taxon>Polyporales</taxon>
        <taxon>Adustoporiaceae</taxon>
        <taxon>Rhodonia</taxon>
    </lineage>
</organism>
<dbReference type="RefSeq" id="XP_024333443.1">
    <property type="nucleotide sequence ID" value="XM_024481519.1"/>
</dbReference>
<accession>A0A1X6MK31</accession>
<dbReference type="OrthoDB" id="2793270at2759"/>
<reference evidence="1 2" key="1">
    <citation type="submission" date="2017-04" db="EMBL/GenBank/DDBJ databases">
        <title>Genome Sequence of the Model Brown-Rot Fungus Postia placenta SB12.</title>
        <authorList>
            <consortium name="DOE Joint Genome Institute"/>
            <person name="Gaskell J."/>
            <person name="Kersten P."/>
            <person name="Larrondo L.F."/>
            <person name="Canessa P."/>
            <person name="Martinez D."/>
            <person name="Hibbett D."/>
            <person name="Schmoll M."/>
            <person name="Kubicek C.P."/>
            <person name="Martinez A.T."/>
            <person name="Yadav J."/>
            <person name="Master E."/>
            <person name="Magnuson J.K."/>
            <person name="James T."/>
            <person name="Yaver D."/>
            <person name="Berka R."/>
            <person name="Labutti K."/>
            <person name="Lipzen A."/>
            <person name="Aerts A."/>
            <person name="Barry K."/>
            <person name="Henrissat B."/>
            <person name="Blanchette R."/>
            <person name="Grigoriev I."/>
            <person name="Cullen D."/>
        </authorList>
    </citation>
    <scope>NUCLEOTIDE SEQUENCE [LARGE SCALE GENOMIC DNA]</scope>
    <source>
        <strain evidence="1 2">MAD-698-R-SB12</strain>
    </source>
</reference>
<evidence type="ECO:0000313" key="1">
    <source>
        <dbReference type="EMBL" id="OSX56649.1"/>
    </source>
</evidence>
<proteinExistence type="predicted"/>
<sequence>MVREVAPEIIDHIIDFLQDDSSALCCCTLVHPSWLPRSRFHLFRKVSLRSRPSLIALHSVLTSPRIQDHLRCTRELLVEHDVAAEWAELVPELFAPHMRELESLALHDARFYGTAPHAPLFTSIASLTLVSCVFRTWHKLQCMLCGLPRLRELCMVAIAWRRRNAPDNSDPPPGNELRLRALHVEDVASGELCDLLDWLVSTASGLEATVRSLRLIPRDLKGWQVSASRLLVALGRSLEHVEIPIVRIDGDNLGLVHNTRLGTIRLRYRFSEPCARAMARISAMVNTIASRRLECFRLDIIFRLDLHSFNIERELQNFETDTVWARFDASITAGIFNNVKEAWIHLEWHLRESTSVESFDRAHRAFQAGLRQTLWERRGILKATHAVFNHE</sequence>
<dbReference type="GeneID" id="36326469"/>
<dbReference type="Proteomes" id="UP000194127">
    <property type="component" value="Unassembled WGS sequence"/>
</dbReference>
<name>A0A1X6MK31_9APHY</name>
<dbReference type="EMBL" id="KZ110612">
    <property type="protein sequence ID" value="OSX56649.1"/>
    <property type="molecule type" value="Genomic_DNA"/>
</dbReference>
<gene>
    <name evidence="1" type="ORF">POSPLADRAFT_1062477</name>
</gene>
<protein>
    <recommendedName>
        <fullName evidence="3">F-box domain-containing protein</fullName>
    </recommendedName>
</protein>
<keyword evidence="2" id="KW-1185">Reference proteome</keyword>
<dbReference type="AlphaFoldDB" id="A0A1X6MK31"/>